<evidence type="ECO:0000313" key="3">
    <source>
        <dbReference type="EMBL" id="KPA40412.1"/>
    </source>
</evidence>
<proteinExistence type="predicted"/>
<reference evidence="3 4" key="1">
    <citation type="submission" date="2015-04" db="EMBL/GenBank/DDBJ databases">
        <title>The draft genome sequence of Fusarium langsethiae, a T-2/HT-2 mycotoxin producer.</title>
        <authorList>
            <person name="Lysoe E."/>
            <person name="Divon H.H."/>
            <person name="Terzi V."/>
            <person name="Orru L."/>
            <person name="Lamontanara A."/>
            <person name="Kolseth A.-K."/>
            <person name="Frandsen R.J."/>
            <person name="Nielsen K."/>
            <person name="Thrane U."/>
        </authorList>
    </citation>
    <scope>NUCLEOTIDE SEQUENCE [LARGE SCALE GENOMIC DNA]</scope>
    <source>
        <strain evidence="3 4">Fl201059</strain>
    </source>
</reference>
<keyword evidence="4" id="KW-1185">Reference proteome</keyword>
<accession>A0A0M9EVB1</accession>
<gene>
    <name evidence="3" type="ORF">FLAG1_06711</name>
</gene>
<evidence type="ECO:0000256" key="1">
    <source>
        <dbReference type="SAM" id="MobiDB-lite"/>
    </source>
</evidence>
<sequence>MRYLPQSAPSIPSIWASAHIEIMTSTPHAENPLGRSERASTTETTAPTFHGFPKLPPELRFKIWKAACLPRTYYDHGIHYVSIDVVEEDWRTGDVVALDKNLEGYDEEFDMMSHAADYLTLKALSVSKNRLVSAQTTTNHRKESAYLWDAGLWTACRESRYAITEHHDIDGWLQVYNRTITGSPDDFWDLWYHKNFPSTIVPHKKDTPWRPIVAPRSDIICITASALGALPRTLYSMRLLAPFLGQRNFTVMEDWNIAFNFDSSWNIDFPNDSEELKQENSRRGLLANWVDDF</sequence>
<feature type="domain" description="2EXR" evidence="2">
    <location>
        <begin position="49"/>
        <end position="164"/>
    </location>
</feature>
<dbReference type="PANTHER" id="PTHR35910">
    <property type="entry name" value="2EXR DOMAIN-CONTAINING PROTEIN"/>
    <property type="match status" value="1"/>
</dbReference>
<organism evidence="3 4">
    <name type="scientific">Fusarium langsethiae</name>
    <dbReference type="NCBI Taxonomy" id="179993"/>
    <lineage>
        <taxon>Eukaryota</taxon>
        <taxon>Fungi</taxon>
        <taxon>Dikarya</taxon>
        <taxon>Ascomycota</taxon>
        <taxon>Pezizomycotina</taxon>
        <taxon>Sordariomycetes</taxon>
        <taxon>Hypocreomycetidae</taxon>
        <taxon>Hypocreales</taxon>
        <taxon>Nectriaceae</taxon>
        <taxon>Fusarium</taxon>
    </lineage>
</organism>
<dbReference type="OrthoDB" id="3596450at2759"/>
<comment type="caution">
    <text evidence="3">The sequence shown here is derived from an EMBL/GenBank/DDBJ whole genome shotgun (WGS) entry which is preliminary data.</text>
</comment>
<dbReference type="EMBL" id="JXCE01000137">
    <property type="protein sequence ID" value="KPA40412.1"/>
    <property type="molecule type" value="Genomic_DNA"/>
</dbReference>
<dbReference type="AlphaFoldDB" id="A0A0M9EVB1"/>
<feature type="region of interest" description="Disordered" evidence="1">
    <location>
        <begin position="27"/>
        <end position="49"/>
    </location>
</feature>
<protein>
    <recommendedName>
        <fullName evidence="2">2EXR domain-containing protein</fullName>
    </recommendedName>
</protein>
<dbReference type="Pfam" id="PF20150">
    <property type="entry name" value="2EXR"/>
    <property type="match status" value="1"/>
</dbReference>
<dbReference type="PANTHER" id="PTHR35910:SF1">
    <property type="entry name" value="2EXR DOMAIN-CONTAINING PROTEIN"/>
    <property type="match status" value="1"/>
</dbReference>
<name>A0A0M9EVB1_FUSLA</name>
<dbReference type="InterPro" id="IPR045518">
    <property type="entry name" value="2EXR"/>
</dbReference>
<evidence type="ECO:0000313" key="4">
    <source>
        <dbReference type="Proteomes" id="UP000037904"/>
    </source>
</evidence>
<dbReference type="Proteomes" id="UP000037904">
    <property type="component" value="Unassembled WGS sequence"/>
</dbReference>
<evidence type="ECO:0000259" key="2">
    <source>
        <dbReference type="Pfam" id="PF20150"/>
    </source>
</evidence>